<dbReference type="Gene3D" id="3.40.50.1980">
    <property type="entry name" value="Nitrogenase molybdenum iron protein domain"/>
    <property type="match status" value="2"/>
</dbReference>
<dbReference type="GO" id="GO:0005829">
    <property type="term" value="C:cytosol"/>
    <property type="evidence" value="ECO:0007669"/>
    <property type="project" value="TreeGrafter"/>
</dbReference>
<dbReference type="GO" id="GO:0051287">
    <property type="term" value="F:NAD binding"/>
    <property type="evidence" value="ECO:0007669"/>
    <property type="project" value="InterPro"/>
</dbReference>
<dbReference type="InterPro" id="IPR022695">
    <property type="entry name" value="Histidinol_DH_monofunct"/>
</dbReference>
<evidence type="ECO:0000256" key="3">
    <source>
        <dbReference type="ARBA" id="ARBA00010178"/>
    </source>
</evidence>
<evidence type="ECO:0000256" key="13">
    <source>
        <dbReference type="HAMAP-Rule" id="MF_01024"/>
    </source>
</evidence>
<dbReference type="SUPFAM" id="SSF53720">
    <property type="entry name" value="ALDH-like"/>
    <property type="match status" value="1"/>
</dbReference>
<dbReference type="PRINTS" id="PR00083">
    <property type="entry name" value="HOLDHDRGNASE"/>
</dbReference>
<dbReference type="GO" id="GO:0008270">
    <property type="term" value="F:zinc ion binding"/>
    <property type="evidence" value="ECO:0007669"/>
    <property type="project" value="UniProtKB-UniRule"/>
</dbReference>
<feature type="binding site" evidence="13 17">
    <location>
        <position position="337"/>
    </location>
    <ligand>
        <name>substrate</name>
    </ligand>
</feature>
<protein>
    <recommendedName>
        <fullName evidence="5 13">Histidinol dehydrogenase</fullName>
        <shortName evidence="13">HDH</shortName>
        <ecNumber evidence="4 13">1.1.1.23</ecNumber>
    </recommendedName>
</protein>
<gene>
    <name evidence="13 21" type="primary">hisD</name>
    <name evidence="21" type="ORF">J3P46_00540</name>
    <name evidence="20" type="ORF">RB624_28055</name>
</gene>
<feature type="binding site" evidence="13 18">
    <location>
        <position position="429"/>
    </location>
    <ligand>
        <name>Zn(2+)</name>
        <dbReference type="ChEBI" id="CHEBI:29105"/>
    </ligand>
</feature>
<dbReference type="PIRSF" id="PIRSF000099">
    <property type="entry name" value="Histidinol_dh"/>
    <property type="match status" value="1"/>
</dbReference>
<evidence type="ECO:0000256" key="6">
    <source>
        <dbReference type="ARBA" id="ARBA00022605"/>
    </source>
</evidence>
<keyword evidence="23" id="KW-1185">Reference proteome</keyword>
<evidence type="ECO:0000256" key="16">
    <source>
        <dbReference type="PIRSR" id="PIRSR000099-2"/>
    </source>
</evidence>
<evidence type="ECO:0000256" key="9">
    <source>
        <dbReference type="ARBA" id="ARBA00023002"/>
    </source>
</evidence>
<evidence type="ECO:0000313" key="22">
    <source>
        <dbReference type="Proteomes" id="UP000662821"/>
    </source>
</evidence>
<reference evidence="21 22" key="1">
    <citation type="submission" date="2021-03" db="EMBL/GenBank/DDBJ databases">
        <title>Draft genome sequence of Janthinobacterium sp. strain PLB02 isolated from infected primmorphs (Lubomirskia baicalensis).</title>
        <authorList>
            <person name="Chernogor L.I."/>
            <person name="Belikov S.I."/>
            <person name="Petrushin I.S."/>
        </authorList>
    </citation>
    <scope>NUCLEOTIDE SEQUENCE [LARGE SCALE GENOMIC DNA]</scope>
    <source>
        <strain evidence="21 22">PLB02</strain>
    </source>
</reference>
<dbReference type="CDD" id="cd06572">
    <property type="entry name" value="Histidinol_dh"/>
    <property type="match status" value="1"/>
</dbReference>
<evidence type="ECO:0000256" key="14">
    <source>
        <dbReference type="PIRNR" id="PIRNR000099"/>
    </source>
</evidence>
<evidence type="ECO:0000256" key="12">
    <source>
        <dbReference type="ARBA" id="ARBA00049489"/>
    </source>
</evidence>
<reference evidence="20 23" key="2">
    <citation type="submission" date="2023-08" db="EMBL/GenBank/DDBJ databases">
        <title>Draft genome sequence of Janthinobacterium lividum.</title>
        <authorList>
            <person name="Chun B.H."/>
            <person name="Lee Y."/>
        </authorList>
    </citation>
    <scope>NUCLEOTIDE SEQUENCE [LARGE SCALE GENOMIC DNA]</scope>
    <source>
        <strain evidence="20 23">AMJK</strain>
    </source>
</reference>
<dbReference type="FunFam" id="3.40.50.1980:FF:000026">
    <property type="entry name" value="Histidinol dehydrogenase"/>
    <property type="match status" value="1"/>
</dbReference>
<evidence type="ECO:0000256" key="18">
    <source>
        <dbReference type="PIRSR" id="PIRSR000099-4"/>
    </source>
</evidence>
<dbReference type="GO" id="GO:0004399">
    <property type="term" value="F:histidinol dehydrogenase activity"/>
    <property type="evidence" value="ECO:0007669"/>
    <property type="project" value="UniProtKB-UniRule"/>
</dbReference>
<comment type="function">
    <text evidence="1 13">Catalyzes the sequential NAD-dependent oxidations of L-histidinol to L-histidinaldehyde and then to L-histidine.</text>
</comment>
<evidence type="ECO:0000256" key="17">
    <source>
        <dbReference type="PIRSR" id="PIRSR000099-3"/>
    </source>
</evidence>
<feature type="binding site" evidence="13 17">
    <location>
        <position position="246"/>
    </location>
    <ligand>
        <name>substrate</name>
    </ligand>
</feature>
<feature type="binding site" evidence="13 17">
    <location>
        <position position="424"/>
    </location>
    <ligand>
        <name>substrate</name>
    </ligand>
</feature>
<dbReference type="GO" id="GO:0000105">
    <property type="term" value="P:L-histidine biosynthetic process"/>
    <property type="evidence" value="ECO:0007669"/>
    <property type="project" value="UniProtKB-UniRule"/>
</dbReference>
<evidence type="ECO:0000256" key="1">
    <source>
        <dbReference type="ARBA" id="ARBA00003850"/>
    </source>
</evidence>
<dbReference type="RefSeq" id="WP_099395786.1">
    <property type="nucleotide sequence ID" value="NZ_CP049828.1"/>
</dbReference>
<dbReference type="PANTHER" id="PTHR21256">
    <property type="entry name" value="HISTIDINOL DEHYDROGENASE HDH"/>
    <property type="match status" value="1"/>
</dbReference>
<feature type="binding site" evidence="13 18">
    <location>
        <position position="268"/>
    </location>
    <ligand>
        <name>Zn(2+)</name>
        <dbReference type="ChEBI" id="CHEBI:29105"/>
    </ligand>
</feature>
<dbReference type="PANTHER" id="PTHR21256:SF2">
    <property type="entry name" value="HISTIDINE BIOSYNTHESIS TRIFUNCTIONAL PROTEIN"/>
    <property type="match status" value="1"/>
</dbReference>
<evidence type="ECO:0000256" key="5">
    <source>
        <dbReference type="ARBA" id="ARBA00016531"/>
    </source>
</evidence>
<feature type="binding site" evidence="13 16">
    <location>
        <position position="200"/>
    </location>
    <ligand>
        <name>NAD(+)</name>
        <dbReference type="ChEBI" id="CHEBI:57540"/>
    </ligand>
</feature>
<feature type="binding site" evidence="13 17">
    <location>
        <position position="271"/>
    </location>
    <ligand>
        <name>substrate</name>
    </ligand>
</feature>
<evidence type="ECO:0000256" key="19">
    <source>
        <dbReference type="RuleBase" id="RU004175"/>
    </source>
</evidence>
<feature type="binding site" evidence="13 16">
    <location>
        <position position="139"/>
    </location>
    <ligand>
        <name>NAD(+)</name>
        <dbReference type="ChEBI" id="CHEBI:57540"/>
    </ligand>
</feature>
<evidence type="ECO:0000256" key="11">
    <source>
        <dbReference type="ARBA" id="ARBA00023102"/>
    </source>
</evidence>
<dbReference type="InterPro" id="IPR001692">
    <property type="entry name" value="Histidinol_DH_CS"/>
</dbReference>
<feature type="binding site" evidence="13 16">
    <location>
        <position position="223"/>
    </location>
    <ligand>
        <name>NAD(+)</name>
        <dbReference type="ChEBI" id="CHEBI:57540"/>
    </ligand>
</feature>
<keyword evidence="10 13" id="KW-0520">NAD</keyword>
<evidence type="ECO:0000256" key="15">
    <source>
        <dbReference type="PIRSR" id="PIRSR000099-1"/>
    </source>
</evidence>
<keyword evidence="8 13" id="KW-0862">Zinc</keyword>
<proteinExistence type="inferred from homology"/>
<dbReference type="AlphaFoldDB" id="A0AAJ4T5G7"/>
<dbReference type="NCBIfam" id="TIGR00069">
    <property type="entry name" value="hisD"/>
    <property type="match status" value="1"/>
</dbReference>
<dbReference type="FunFam" id="1.20.5.1300:FF:000002">
    <property type="entry name" value="Histidinol dehydrogenase, chloroplastic"/>
    <property type="match status" value="1"/>
</dbReference>
<feature type="binding site" evidence="13 17">
    <location>
        <position position="429"/>
    </location>
    <ligand>
        <name>substrate</name>
    </ligand>
</feature>
<evidence type="ECO:0000256" key="8">
    <source>
        <dbReference type="ARBA" id="ARBA00022833"/>
    </source>
</evidence>
<dbReference type="Pfam" id="PF00815">
    <property type="entry name" value="Histidinol_dh"/>
    <property type="match status" value="1"/>
</dbReference>
<evidence type="ECO:0000313" key="20">
    <source>
        <dbReference type="EMBL" id="MDQ4629754.1"/>
    </source>
</evidence>
<dbReference type="PROSITE" id="PS00611">
    <property type="entry name" value="HISOL_DEHYDROGENASE"/>
    <property type="match status" value="1"/>
</dbReference>
<evidence type="ECO:0000313" key="23">
    <source>
        <dbReference type="Proteomes" id="UP001237592"/>
    </source>
</evidence>
<dbReference type="HAMAP" id="MF_01024">
    <property type="entry name" value="HisD"/>
    <property type="match status" value="1"/>
</dbReference>
<comment type="similarity">
    <text evidence="3 13 14 19">Belongs to the histidinol dehydrogenase family.</text>
</comment>
<name>A0AAJ4T5G7_9BURK</name>
<dbReference type="Proteomes" id="UP000662821">
    <property type="component" value="Chromosome"/>
</dbReference>
<dbReference type="Gene3D" id="1.20.5.1300">
    <property type="match status" value="1"/>
</dbReference>
<comment type="pathway">
    <text evidence="2 13">Amino-acid biosynthesis; L-histidine biosynthesis; L-histidine from 5-phospho-alpha-D-ribose 1-diphosphate: step 9/9.</text>
</comment>
<evidence type="ECO:0000313" key="21">
    <source>
        <dbReference type="EMBL" id="QSX96514.1"/>
    </source>
</evidence>
<feature type="active site" description="Proton acceptor" evidence="13 15">
    <location>
        <position position="337"/>
    </location>
</feature>
<feature type="active site" description="Proton acceptor" evidence="13 15">
    <location>
        <position position="336"/>
    </location>
</feature>
<accession>A0AAJ4T5G7</accession>
<organism evidence="21 22">
    <name type="scientific">Janthinobacterium lividum</name>
    <dbReference type="NCBI Taxonomy" id="29581"/>
    <lineage>
        <taxon>Bacteria</taxon>
        <taxon>Pseudomonadati</taxon>
        <taxon>Pseudomonadota</taxon>
        <taxon>Betaproteobacteria</taxon>
        <taxon>Burkholderiales</taxon>
        <taxon>Oxalobacteraceae</taxon>
        <taxon>Janthinobacterium</taxon>
    </lineage>
</organism>
<feature type="binding site" evidence="13 18">
    <location>
        <position position="271"/>
    </location>
    <ligand>
        <name>Zn(2+)</name>
        <dbReference type="ChEBI" id="CHEBI:29105"/>
    </ligand>
</feature>
<sequence length="441" mass="46925">MPIQIRKLDSSQDGFQQSLDTLLAFEAGTDAAIEMSVAKILADVKTRGDAAVLEYTNRFDRIPHGGAAEMAAFDISQAELQAALNGLPSAQREALQIAAQRIRAFHERQREELRGFTYTEPDGTVLGQKITPLDRVGIYVPGGKAAYPSSVLMNAIPAHVAGVGEIIMVVPTPDGVKNQMVLAAAAIAGVTRVITIGGAQAVGALAYGTQTIAAVDKIVGPGNAYVAAAKRRVFGIVGIDMIAGPSEILVLCDGTTDPDWVAMDLFSQAEHDELAQAILLCPDADYIAQVEESIAKLLPTMPRQATISTSLQDRGALIKVRSMEEACEIANSIAAEHLEISAENPQQWAEQIRHAGAMFLGRFSSESLGDYCCGPNHVLPTSRTARFSSPLGVYDFQKRSSIIHVSEAGAQTLGRVAATLAYGEGLQAHARSAELRLKPQP</sequence>
<evidence type="ECO:0000256" key="4">
    <source>
        <dbReference type="ARBA" id="ARBA00012965"/>
    </source>
</evidence>
<feature type="binding site" evidence="13 18">
    <location>
        <position position="370"/>
    </location>
    <ligand>
        <name>Zn(2+)</name>
        <dbReference type="ChEBI" id="CHEBI:29105"/>
    </ligand>
</feature>
<dbReference type="FunFam" id="3.40.50.1980:FF:000010">
    <property type="entry name" value="Histidinol dehydrogenase"/>
    <property type="match status" value="1"/>
</dbReference>
<dbReference type="InterPro" id="IPR012131">
    <property type="entry name" value="Hstdl_DH"/>
</dbReference>
<dbReference type="EC" id="1.1.1.23" evidence="4 13"/>
<comment type="cofactor">
    <cofactor evidence="13 18">
        <name>Zn(2+)</name>
        <dbReference type="ChEBI" id="CHEBI:29105"/>
    </cofactor>
    <text evidence="13 18">Binds 1 zinc ion per subunit.</text>
</comment>
<evidence type="ECO:0000256" key="7">
    <source>
        <dbReference type="ARBA" id="ARBA00022723"/>
    </source>
</evidence>
<comment type="catalytic activity">
    <reaction evidence="12 13">
        <text>L-histidinol + 2 NAD(+) + H2O = L-histidine + 2 NADH + 3 H(+)</text>
        <dbReference type="Rhea" id="RHEA:20641"/>
        <dbReference type="ChEBI" id="CHEBI:15377"/>
        <dbReference type="ChEBI" id="CHEBI:15378"/>
        <dbReference type="ChEBI" id="CHEBI:57540"/>
        <dbReference type="ChEBI" id="CHEBI:57595"/>
        <dbReference type="ChEBI" id="CHEBI:57699"/>
        <dbReference type="ChEBI" id="CHEBI:57945"/>
        <dbReference type="EC" id="1.1.1.23"/>
    </reaction>
</comment>
<keyword evidence="7 13" id="KW-0479">Metal-binding</keyword>
<keyword evidence="11 13" id="KW-0368">Histidine biosynthesis</keyword>
<dbReference type="EMBL" id="JAVFKP010000010">
    <property type="protein sequence ID" value="MDQ4629754.1"/>
    <property type="molecule type" value="Genomic_DNA"/>
</dbReference>
<dbReference type="Proteomes" id="UP001237592">
    <property type="component" value="Unassembled WGS sequence"/>
</dbReference>
<feature type="binding site" evidence="13 17">
    <location>
        <position position="268"/>
    </location>
    <ligand>
        <name>substrate</name>
    </ligand>
</feature>
<keyword evidence="6 13" id="KW-0028">Amino-acid biosynthesis</keyword>
<evidence type="ECO:0000256" key="10">
    <source>
        <dbReference type="ARBA" id="ARBA00023027"/>
    </source>
</evidence>
<evidence type="ECO:0000256" key="2">
    <source>
        <dbReference type="ARBA" id="ARBA00004940"/>
    </source>
</evidence>
<feature type="binding site" evidence="13 17">
    <location>
        <position position="370"/>
    </location>
    <ligand>
        <name>substrate</name>
    </ligand>
</feature>
<dbReference type="InterPro" id="IPR016161">
    <property type="entry name" value="Ald_DH/histidinol_DH"/>
</dbReference>
<keyword evidence="9 13" id="KW-0560">Oxidoreductase</keyword>
<dbReference type="EMBL" id="CP071520">
    <property type="protein sequence ID" value="QSX96514.1"/>
    <property type="molecule type" value="Genomic_DNA"/>
</dbReference>